<reference evidence="2" key="1">
    <citation type="submission" date="2023-01" db="EMBL/GenBank/DDBJ databases">
        <title>Genome assembly of the deep-sea coral Lophelia pertusa.</title>
        <authorList>
            <person name="Herrera S."/>
            <person name="Cordes E."/>
        </authorList>
    </citation>
    <scope>NUCLEOTIDE SEQUENCE</scope>
    <source>
        <strain evidence="2">USNM1676648</strain>
        <tissue evidence="2">Polyp</tissue>
    </source>
</reference>
<evidence type="ECO:0000256" key="1">
    <source>
        <dbReference type="SAM" id="Phobius"/>
    </source>
</evidence>
<gene>
    <name evidence="2" type="ORF">OS493_027044</name>
</gene>
<dbReference type="Proteomes" id="UP001163046">
    <property type="component" value="Unassembled WGS sequence"/>
</dbReference>
<keyword evidence="1" id="KW-0812">Transmembrane</keyword>
<protein>
    <submittedName>
        <fullName evidence="2">Uncharacterized protein</fullName>
    </submittedName>
</protein>
<comment type="caution">
    <text evidence="2">The sequence shown here is derived from an EMBL/GenBank/DDBJ whole genome shotgun (WGS) entry which is preliminary data.</text>
</comment>
<name>A0A9X0CDM2_9CNID</name>
<keyword evidence="1" id="KW-0472">Membrane</keyword>
<evidence type="ECO:0000313" key="2">
    <source>
        <dbReference type="EMBL" id="KAJ7327354.1"/>
    </source>
</evidence>
<keyword evidence="3" id="KW-1185">Reference proteome</keyword>
<dbReference type="AlphaFoldDB" id="A0A9X0CDM2"/>
<dbReference type="EMBL" id="MU827801">
    <property type="protein sequence ID" value="KAJ7327354.1"/>
    <property type="molecule type" value="Genomic_DNA"/>
</dbReference>
<evidence type="ECO:0000313" key="3">
    <source>
        <dbReference type="Proteomes" id="UP001163046"/>
    </source>
</evidence>
<sequence length="101" mass="11275">MGWDECEDIQTEVIVTRQQTNASKSSLKAKENTYKPRRIVRAVRQMRNASKSTRTCARWTSLAADIKCELTWCTGDLCNAAALPMVSAIILIACACLAFLY</sequence>
<keyword evidence="1" id="KW-1133">Transmembrane helix</keyword>
<accession>A0A9X0CDM2</accession>
<organism evidence="2 3">
    <name type="scientific">Desmophyllum pertusum</name>
    <dbReference type="NCBI Taxonomy" id="174260"/>
    <lineage>
        <taxon>Eukaryota</taxon>
        <taxon>Metazoa</taxon>
        <taxon>Cnidaria</taxon>
        <taxon>Anthozoa</taxon>
        <taxon>Hexacorallia</taxon>
        <taxon>Scleractinia</taxon>
        <taxon>Caryophylliina</taxon>
        <taxon>Caryophylliidae</taxon>
        <taxon>Desmophyllum</taxon>
    </lineage>
</organism>
<proteinExistence type="predicted"/>
<feature type="transmembrane region" description="Helical" evidence="1">
    <location>
        <begin position="80"/>
        <end position="100"/>
    </location>
</feature>